<evidence type="ECO:0000313" key="6">
    <source>
        <dbReference type="Proteomes" id="UP000318437"/>
    </source>
</evidence>
<organism evidence="5 6">
    <name type="scientific">Bythopirellula polymerisocia</name>
    <dbReference type="NCBI Taxonomy" id="2528003"/>
    <lineage>
        <taxon>Bacteria</taxon>
        <taxon>Pseudomonadati</taxon>
        <taxon>Planctomycetota</taxon>
        <taxon>Planctomycetia</taxon>
        <taxon>Pirellulales</taxon>
        <taxon>Lacipirellulaceae</taxon>
        <taxon>Bythopirellula</taxon>
    </lineage>
</organism>
<dbReference type="InterPro" id="IPR006261">
    <property type="entry name" value="dGTPase"/>
</dbReference>
<dbReference type="Gene3D" id="1.10.3210.10">
    <property type="entry name" value="Hypothetical protein af1432"/>
    <property type="match status" value="1"/>
</dbReference>
<sequence length="361" mass="40730">MDREQALLAPYAMHSEKSAGREHPEPPHPYRGPFQRDRDRIVHSSAFRRLAHKTQVFTGELGDYHRSRLTHTLEVASIARTIGRVLRLNEDLIEALALMHDIGHPPFGHAGEKILDECCRDCGGFNHNRHALRIVTLLENRYPEFAGLNLTEEVLSGQQVRAEKHTASASAQPLLEVQVVDAADSIAYDTHDADDALELSLLDFDDLLSVPLWKEAAQQVRLRYANLEPEAFRRTVIHHLIETLVSDLVESTRDRLSNVASLDDALNYGTSLVAPSSEVAAKKSELESFLFERVYRHPTVLAERAIAADAVRALFAKYRQDPDQLPARFHSRLPQDGESRSVCDYLASMTDRFALSRFRGR</sequence>
<dbReference type="InterPro" id="IPR006674">
    <property type="entry name" value="HD_domain"/>
</dbReference>
<comment type="similarity">
    <text evidence="2">Belongs to the dGTPase family. Type 2 subfamily.</text>
</comment>
<dbReference type="Pfam" id="PF01966">
    <property type="entry name" value="HD"/>
    <property type="match status" value="1"/>
</dbReference>
<dbReference type="PROSITE" id="PS51831">
    <property type="entry name" value="HD"/>
    <property type="match status" value="1"/>
</dbReference>
<evidence type="ECO:0000256" key="2">
    <source>
        <dbReference type="HAMAP-Rule" id="MF_01212"/>
    </source>
</evidence>
<keyword evidence="1 2" id="KW-0378">Hydrolase</keyword>
<dbReference type="GO" id="GO:0008832">
    <property type="term" value="F:dGTPase activity"/>
    <property type="evidence" value="ECO:0007669"/>
    <property type="project" value="TreeGrafter"/>
</dbReference>
<evidence type="ECO:0000313" key="5">
    <source>
        <dbReference type="EMBL" id="TWU28187.1"/>
    </source>
</evidence>
<dbReference type="InterPro" id="IPR050135">
    <property type="entry name" value="dGTPase-like"/>
</dbReference>
<dbReference type="Proteomes" id="UP000318437">
    <property type="component" value="Unassembled WGS sequence"/>
</dbReference>
<proteinExistence type="inferred from homology"/>
<keyword evidence="6" id="KW-1185">Reference proteome</keyword>
<dbReference type="NCBIfam" id="TIGR01353">
    <property type="entry name" value="dGTP_triPase"/>
    <property type="match status" value="1"/>
</dbReference>
<dbReference type="SMART" id="SM00471">
    <property type="entry name" value="HDc"/>
    <property type="match status" value="1"/>
</dbReference>
<evidence type="ECO:0000256" key="3">
    <source>
        <dbReference type="SAM" id="MobiDB-lite"/>
    </source>
</evidence>
<dbReference type="FunFam" id="1.10.3210.10:FF:000024">
    <property type="entry name" value="Deoxyguanosinetriphosphate triphosphohydrolase-like protein"/>
    <property type="match status" value="1"/>
</dbReference>
<dbReference type="InterPro" id="IPR003607">
    <property type="entry name" value="HD/PDEase_dom"/>
</dbReference>
<reference evidence="5 6" key="1">
    <citation type="submission" date="2019-02" db="EMBL/GenBank/DDBJ databases">
        <title>Deep-cultivation of Planctomycetes and their phenomic and genomic characterization uncovers novel biology.</title>
        <authorList>
            <person name="Wiegand S."/>
            <person name="Jogler M."/>
            <person name="Boedeker C."/>
            <person name="Pinto D."/>
            <person name="Vollmers J."/>
            <person name="Rivas-Marin E."/>
            <person name="Kohn T."/>
            <person name="Peeters S.H."/>
            <person name="Heuer A."/>
            <person name="Rast P."/>
            <person name="Oberbeckmann S."/>
            <person name="Bunk B."/>
            <person name="Jeske O."/>
            <person name="Meyerdierks A."/>
            <person name="Storesund J.E."/>
            <person name="Kallscheuer N."/>
            <person name="Luecker S."/>
            <person name="Lage O.M."/>
            <person name="Pohl T."/>
            <person name="Merkel B.J."/>
            <person name="Hornburger P."/>
            <person name="Mueller R.-W."/>
            <person name="Bruemmer F."/>
            <person name="Labrenz M."/>
            <person name="Spormann A.M."/>
            <person name="Op Den Camp H."/>
            <person name="Overmann J."/>
            <person name="Amann R."/>
            <person name="Jetten M.S.M."/>
            <person name="Mascher T."/>
            <person name="Medema M.H."/>
            <person name="Devos D.P."/>
            <person name="Kaster A.-K."/>
            <person name="Ovreas L."/>
            <person name="Rohde M."/>
            <person name="Galperin M.Y."/>
            <person name="Jogler C."/>
        </authorList>
    </citation>
    <scope>NUCLEOTIDE SEQUENCE [LARGE SCALE GENOMIC DNA]</scope>
    <source>
        <strain evidence="5 6">Pla144</strain>
    </source>
</reference>
<feature type="region of interest" description="Disordered" evidence="3">
    <location>
        <begin position="1"/>
        <end position="36"/>
    </location>
</feature>
<dbReference type="AlphaFoldDB" id="A0A5C6CX82"/>
<dbReference type="CDD" id="cd00077">
    <property type="entry name" value="HDc"/>
    <property type="match status" value="1"/>
</dbReference>
<protein>
    <recommendedName>
        <fullName evidence="2">Deoxyguanosinetriphosphate triphosphohydrolase-like protein</fullName>
    </recommendedName>
</protein>
<evidence type="ECO:0000256" key="1">
    <source>
        <dbReference type="ARBA" id="ARBA00022801"/>
    </source>
</evidence>
<gene>
    <name evidence="5" type="primary">dgt_1</name>
    <name evidence="5" type="ORF">Pla144_14740</name>
</gene>
<dbReference type="PANTHER" id="PTHR11373">
    <property type="entry name" value="DEOXYNUCLEOSIDE TRIPHOSPHATE TRIPHOSPHOHYDROLASE"/>
    <property type="match status" value="1"/>
</dbReference>
<comment type="caution">
    <text evidence="5">The sequence shown here is derived from an EMBL/GenBank/DDBJ whole genome shotgun (WGS) entry which is preliminary data.</text>
</comment>
<dbReference type="GO" id="GO:0006203">
    <property type="term" value="P:dGTP catabolic process"/>
    <property type="evidence" value="ECO:0007669"/>
    <property type="project" value="TreeGrafter"/>
</dbReference>
<name>A0A5C6CX82_9BACT</name>
<dbReference type="RefSeq" id="WP_146449384.1">
    <property type="nucleotide sequence ID" value="NZ_SJPS01000002.1"/>
</dbReference>
<feature type="compositionally biased region" description="Basic and acidic residues" evidence="3">
    <location>
        <begin position="14"/>
        <end position="36"/>
    </location>
</feature>
<dbReference type="OrthoDB" id="9803619at2"/>
<dbReference type="InterPro" id="IPR023023">
    <property type="entry name" value="dNTPase_2"/>
</dbReference>
<feature type="domain" description="HD" evidence="4">
    <location>
        <begin position="68"/>
        <end position="189"/>
    </location>
</feature>
<dbReference type="PANTHER" id="PTHR11373:SF43">
    <property type="entry name" value="DEOXYGUANOSINETRIPHOSPHATE TRIPHOSPHOHYDROLASE-LIKE PROTEIN"/>
    <property type="match status" value="1"/>
</dbReference>
<evidence type="ECO:0000259" key="4">
    <source>
        <dbReference type="PROSITE" id="PS51831"/>
    </source>
</evidence>
<accession>A0A5C6CX82</accession>
<dbReference type="EMBL" id="SJPS01000002">
    <property type="protein sequence ID" value="TWU28187.1"/>
    <property type="molecule type" value="Genomic_DNA"/>
</dbReference>
<dbReference type="InterPro" id="IPR026875">
    <property type="entry name" value="PHydrolase_assoc_dom"/>
</dbReference>
<dbReference type="Pfam" id="PF13286">
    <property type="entry name" value="HD_assoc"/>
    <property type="match status" value="1"/>
</dbReference>
<dbReference type="HAMAP" id="MF_01212">
    <property type="entry name" value="dGTPase_type2"/>
    <property type="match status" value="1"/>
</dbReference>
<dbReference type="SUPFAM" id="SSF109604">
    <property type="entry name" value="HD-domain/PDEase-like"/>
    <property type="match status" value="1"/>
</dbReference>